<accession>A0A518CRW3</accession>
<evidence type="ECO:0000256" key="2">
    <source>
        <dbReference type="ARBA" id="ARBA00023315"/>
    </source>
</evidence>
<dbReference type="PANTHER" id="PTHR43420">
    <property type="entry name" value="ACETYLTRANSFERASE"/>
    <property type="match status" value="1"/>
</dbReference>
<proteinExistence type="predicted"/>
<dbReference type="PROSITE" id="PS51186">
    <property type="entry name" value="GNAT"/>
    <property type="match status" value="1"/>
</dbReference>
<dbReference type="EMBL" id="CP036281">
    <property type="protein sequence ID" value="QDU81967.1"/>
    <property type="molecule type" value="Genomic_DNA"/>
</dbReference>
<evidence type="ECO:0000313" key="5">
    <source>
        <dbReference type="Proteomes" id="UP000317178"/>
    </source>
</evidence>
<dbReference type="RefSeq" id="WP_144997754.1">
    <property type="nucleotide sequence ID" value="NZ_CP036281.1"/>
</dbReference>
<dbReference type="CDD" id="cd04301">
    <property type="entry name" value="NAT_SF"/>
    <property type="match status" value="1"/>
</dbReference>
<keyword evidence="5" id="KW-1185">Reference proteome</keyword>
<gene>
    <name evidence="4" type="primary">mshD_2</name>
    <name evidence="4" type="ORF">Pla110_37190</name>
</gene>
<dbReference type="OrthoDB" id="273614at2"/>
<name>A0A518CRW3_9PLAN</name>
<dbReference type="Pfam" id="PF00583">
    <property type="entry name" value="Acetyltransf_1"/>
    <property type="match status" value="1"/>
</dbReference>
<keyword evidence="2 4" id="KW-0012">Acyltransferase</keyword>
<dbReference type="SUPFAM" id="SSF55729">
    <property type="entry name" value="Acyl-CoA N-acyltransferases (Nat)"/>
    <property type="match status" value="1"/>
</dbReference>
<feature type="domain" description="N-acetyltransferase" evidence="3">
    <location>
        <begin position="57"/>
        <end position="188"/>
    </location>
</feature>
<dbReference type="Gene3D" id="3.40.630.30">
    <property type="match status" value="1"/>
</dbReference>
<protein>
    <submittedName>
        <fullName evidence="4">Mycothiol acetyltransferase</fullName>
        <ecNumber evidence="4">2.3.1.189</ecNumber>
    </submittedName>
</protein>
<organism evidence="4 5">
    <name type="scientific">Polystyrenella longa</name>
    <dbReference type="NCBI Taxonomy" id="2528007"/>
    <lineage>
        <taxon>Bacteria</taxon>
        <taxon>Pseudomonadati</taxon>
        <taxon>Planctomycetota</taxon>
        <taxon>Planctomycetia</taxon>
        <taxon>Planctomycetales</taxon>
        <taxon>Planctomycetaceae</taxon>
        <taxon>Polystyrenella</taxon>
    </lineage>
</organism>
<dbReference type="InterPro" id="IPR050680">
    <property type="entry name" value="YpeA/RimI_acetyltransf"/>
</dbReference>
<evidence type="ECO:0000259" key="3">
    <source>
        <dbReference type="PROSITE" id="PS51186"/>
    </source>
</evidence>
<keyword evidence="1 4" id="KW-0808">Transferase</keyword>
<dbReference type="PANTHER" id="PTHR43420:SF44">
    <property type="entry name" value="ACETYLTRANSFERASE YPEA"/>
    <property type="match status" value="1"/>
</dbReference>
<dbReference type="KEGG" id="plon:Pla110_37190"/>
<dbReference type="GO" id="GO:0035447">
    <property type="term" value="F:mycothiol synthase activity"/>
    <property type="evidence" value="ECO:0007669"/>
    <property type="project" value="UniProtKB-EC"/>
</dbReference>
<dbReference type="AlphaFoldDB" id="A0A518CRW3"/>
<dbReference type="EC" id="2.3.1.189" evidence="4"/>
<evidence type="ECO:0000313" key="4">
    <source>
        <dbReference type="EMBL" id="QDU81967.1"/>
    </source>
</evidence>
<sequence length="188" mass="21277">MGKTYFRRYRMEIDLSHSDIPTPHLPEEYRWVEWTPDLLERHALVKYESFSQELDSVVFPCLGHLTGCQRLMGDITHQKSFVPAATWLIMSRPHQEFFGLDCGTIQGIVQSTNLGAIQNVGVIPEHRGQGLGRALVCKSLQGFQAAGIRRVYLEVTAQNSSAVELYHSIGFRILRTLYKAVETVTAEV</sequence>
<evidence type="ECO:0000256" key="1">
    <source>
        <dbReference type="ARBA" id="ARBA00022679"/>
    </source>
</evidence>
<dbReference type="Proteomes" id="UP000317178">
    <property type="component" value="Chromosome"/>
</dbReference>
<dbReference type="InterPro" id="IPR016181">
    <property type="entry name" value="Acyl_CoA_acyltransferase"/>
</dbReference>
<reference evidence="4 5" key="1">
    <citation type="submission" date="2019-02" db="EMBL/GenBank/DDBJ databases">
        <title>Deep-cultivation of Planctomycetes and their phenomic and genomic characterization uncovers novel biology.</title>
        <authorList>
            <person name="Wiegand S."/>
            <person name="Jogler M."/>
            <person name="Boedeker C."/>
            <person name="Pinto D."/>
            <person name="Vollmers J."/>
            <person name="Rivas-Marin E."/>
            <person name="Kohn T."/>
            <person name="Peeters S.H."/>
            <person name="Heuer A."/>
            <person name="Rast P."/>
            <person name="Oberbeckmann S."/>
            <person name="Bunk B."/>
            <person name="Jeske O."/>
            <person name="Meyerdierks A."/>
            <person name="Storesund J.E."/>
            <person name="Kallscheuer N."/>
            <person name="Luecker S."/>
            <person name="Lage O.M."/>
            <person name="Pohl T."/>
            <person name="Merkel B.J."/>
            <person name="Hornburger P."/>
            <person name="Mueller R.-W."/>
            <person name="Bruemmer F."/>
            <person name="Labrenz M."/>
            <person name="Spormann A.M."/>
            <person name="Op den Camp H."/>
            <person name="Overmann J."/>
            <person name="Amann R."/>
            <person name="Jetten M.S.M."/>
            <person name="Mascher T."/>
            <person name="Medema M.H."/>
            <person name="Devos D.P."/>
            <person name="Kaster A.-K."/>
            <person name="Ovreas L."/>
            <person name="Rohde M."/>
            <person name="Galperin M.Y."/>
            <person name="Jogler C."/>
        </authorList>
    </citation>
    <scope>NUCLEOTIDE SEQUENCE [LARGE SCALE GENOMIC DNA]</scope>
    <source>
        <strain evidence="4 5">Pla110</strain>
    </source>
</reference>
<dbReference type="InterPro" id="IPR000182">
    <property type="entry name" value="GNAT_dom"/>
</dbReference>